<gene>
    <name evidence="5" type="primary">LOC123062654</name>
</gene>
<dbReference type="Gramene" id="TraesLDM3A03G01466990.3">
    <property type="protein sequence ID" value="TraesLDM3A03G01466990.3"/>
    <property type="gene ID" value="TraesLDM3A03G01466990"/>
</dbReference>
<dbReference type="GeneID" id="123062654"/>
<dbReference type="EnsemblPlants" id="TraesCS3A02G371100.1">
    <property type="protein sequence ID" value="TraesCS3A02G371100.1"/>
    <property type="gene ID" value="TraesCS3A02G371100"/>
</dbReference>
<dbReference type="PANTHER" id="PTHR15052:SF2">
    <property type="entry name" value="GENERAL TRANSCRIPTION FACTOR 3C POLYPEPTIDE 2"/>
    <property type="match status" value="1"/>
</dbReference>
<dbReference type="InterPro" id="IPR017956">
    <property type="entry name" value="AT_hook_DNA-bd_motif"/>
</dbReference>
<feature type="region of interest" description="Disordered" evidence="4">
    <location>
        <begin position="517"/>
        <end position="539"/>
    </location>
</feature>
<dbReference type="STRING" id="4565.A0A3B6ELK5"/>
<sequence length="1238" mass="134541">MAAPPETTGAPSPPEGEHKGNAGVEVCCFEQSAEDFSRAVRAISELAAGKPEPGFPNAEAERLASSITFLREWKHFNYEPKGVSFTYGTGSTSSRDDTHEITLPQFSSASVPQCKSMQVAHLEDGRDNNTYSSDFILFAGGNVWSLDWCPRLCDKPSSPVNCEYLAVAAHPPGSSYHKIGMPLIGRGIIQVWCIVAPFEEAHTDQSMLAYSNSNRRGRPRKIPNENNSIESSSVPRKPIGRPRKIKLTTGDDCTEPSSLKKPRDHAEPSLKKPRGRPRKYPLSVAKAVDSTKNSGSPGSSFVDPLVTSGVIPGDLALSCAIPSVKPVESAPKKGRGRPRKIPIDKIKCSPDTEWTEDISRALICCTKPKKKRGRPRKYPLPSSSKHVSGTDTEFERETGYTESNSNLSLVTVDAELPVPSSSLTICGKRSRGRKGRGRPKKETNPCALSSSVVSGVQSQSRETISNNPAHSVENHLPYGHSSLTSELSSIGMLRCDGNVHTGPTLEDSLLPMHIAAKSNGEESSGSRRRGRPRRKTLSNTNSCLFASGTESSKAAATITNLDNPMALTKSDGEAIASDLASIGSLRCHIGKCNVNMSVVSSDATSPTHGLCNANYKEKLSAQHRKKSVSVECSSSTALCGKEQNNQTTPQSNDNVASVQNCKKELIVYTRRRVRGPTKKPASNETCSLALSGDAQKMERSSMYIMPNNNLSSVENPKLLGSSISEDMANEAGLVGCKSALANHEVVEMNDSEAANKVVPVPSENSAQIIVVEDTEVVPSKESSKNDIITCAENSNFSAIPKGIHLPRVVLCLAHNGKVAWDIKWKPPLPNQSEQKSHLGFLAVLLGNGSLEVWEVPSPSMIQKIYSSSSVKGTDPRFLKLQPVFRCAKVKCGNIQSIPLTVDWSPYPHDMILAGCHDGTVALWKFSTDLPSQDSKPFMCVTAESVPIRALSWAPYVSEENTNIFVTAGEDGLKFWDLRDPYRPLWELTTAPRAVLSLHWLKEARGIVISLEDGTLKFLSLPRIANDVPVTGRPFAGTKTQGVSTYQLSEYLIWNVHVSEITGYAAYCVADGTAVRFQLTSRFWEKEPGRNRVPYFLCGSLAEEGTAIKIGGTLQSPPMSNVPLVAKKGPKPCQKVPKAHDTQKEQVLTLTNSEHVDPEPREGREDGPDKGQETLVLADSLMLENGGTCNVPADEDTKNFELFPPKAVALHRLRWNMNKGSEKWLCYGGAAGIIRCQRI</sequence>
<accession>A0A3B6ELK5</accession>
<dbReference type="InterPro" id="IPR001680">
    <property type="entry name" value="WD40_rpt"/>
</dbReference>
<dbReference type="Gramene" id="TraesSYM3A03G01489160.3">
    <property type="protein sequence ID" value="TraesSYM3A03G01489160.3"/>
    <property type="gene ID" value="TraesSYM3A03G01489160"/>
</dbReference>
<evidence type="ECO:0000313" key="5">
    <source>
        <dbReference type="EnsemblPlants" id="TraesCS3A02G371100.1"/>
    </source>
</evidence>
<dbReference type="SMART" id="SM00384">
    <property type="entry name" value="AT_hook"/>
    <property type="match status" value="7"/>
</dbReference>
<feature type="region of interest" description="Disordered" evidence="4">
    <location>
        <begin position="423"/>
        <end position="477"/>
    </location>
</feature>
<dbReference type="InterPro" id="IPR052416">
    <property type="entry name" value="GTF3C_component"/>
</dbReference>
<evidence type="ECO:0000256" key="3">
    <source>
        <dbReference type="ARBA" id="ARBA00023242"/>
    </source>
</evidence>
<dbReference type="Gramene" id="TraesNOR3A03G01487310.3">
    <property type="protein sequence ID" value="TraesNOR3A03G01487310.3"/>
    <property type="gene ID" value="TraesNOR3A03G01487310"/>
</dbReference>
<keyword evidence="6" id="KW-1185">Reference proteome</keyword>
<feature type="region of interest" description="Disordered" evidence="4">
    <location>
        <begin position="1128"/>
        <end position="1170"/>
    </location>
</feature>
<dbReference type="FunFam" id="2.130.10.10:FF:000777">
    <property type="entry name" value="Transducin/WD40 repeat-like superfamily protein"/>
    <property type="match status" value="1"/>
</dbReference>
<dbReference type="Proteomes" id="UP000019116">
    <property type="component" value="Chromosome 3A"/>
</dbReference>
<feature type="compositionally biased region" description="Basic residues" evidence="4">
    <location>
        <begin position="428"/>
        <end position="439"/>
    </location>
</feature>
<organism evidence="5">
    <name type="scientific">Triticum aestivum</name>
    <name type="common">Wheat</name>
    <dbReference type="NCBI Taxonomy" id="4565"/>
    <lineage>
        <taxon>Eukaryota</taxon>
        <taxon>Viridiplantae</taxon>
        <taxon>Streptophyta</taxon>
        <taxon>Embryophyta</taxon>
        <taxon>Tracheophyta</taxon>
        <taxon>Spermatophyta</taxon>
        <taxon>Magnoliopsida</taxon>
        <taxon>Liliopsida</taxon>
        <taxon>Poales</taxon>
        <taxon>Poaceae</taxon>
        <taxon>BOP clade</taxon>
        <taxon>Pooideae</taxon>
        <taxon>Triticodae</taxon>
        <taxon>Triticeae</taxon>
        <taxon>Triticinae</taxon>
        <taxon>Triticum</taxon>
    </lineage>
</organism>
<dbReference type="Gramene" id="TraesMAC3A03G01464520.1">
    <property type="protein sequence ID" value="TraesMAC3A03G01464520.1"/>
    <property type="gene ID" value="TraesMAC3A03G01464520"/>
</dbReference>
<name>A0A3B6ELK5_WHEAT</name>
<dbReference type="InterPro" id="IPR036322">
    <property type="entry name" value="WD40_repeat_dom_sf"/>
</dbReference>
<dbReference type="Gramene" id="TraesCLE_scaffold_084973_01G000200.1">
    <property type="protein sequence ID" value="TraesCLE_scaffold_084973_01G000200.1"/>
    <property type="gene ID" value="TraesCLE_scaffold_084973_01G000200"/>
</dbReference>
<dbReference type="Gramene" id="TraesWEE_scaffold_087496_01G000100.1">
    <property type="protein sequence ID" value="TraesWEE_scaffold_087496_01G000100.1"/>
    <property type="gene ID" value="TraesWEE_scaffold_087496_01G000100"/>
</dbReference>
<evidence type="ECO:0000256" key="4">
    <source>
        <dbReference type="SAM" id="MobiDB-lite"/>
    </source>
</evidence>
<dbReference type="Gramene" id="TraesROB_scaffold_013548_01G000200.1">
    <property type="protein sequence ID" value="TraesROB_scaffold_013548_01G000200.1"/>
    <property type="gene ID" value="TraesROB_scaffold_013548_01G000200"/>
</dbReference>
<feature type="region of interest" description="Disordered" evidence="4">
    <location>
        <begin position="210"/>
        <end position="281"/>
    </location>
</feature>
<feature type="region of interest" description="Disordered" evidence="4">
    <location>
        <begin position="370"/>
        <end position="400"/>
    </location>
</feature>
<dbReference type="Gramene" id="TraesCS3A02G371100.1">
    <property type="protein sequence ID" value="TraesCS3A02G371100.1"/>
    <property type="gene ID" value="TraesCS3A02G371100"/>
</dbReference>
<dbReference type="Gene3D" id="2.130.10.10">
    <property type="entry name" value="YVTN repeat-like/Quinoprotein amine dehydrogenase"/>
    <property type="match status" value="1"/>
</dbReference>
<dbReference type="PANTHER" id="PTHR15052">
    <property type="entry name" value="RNA POLYMERASE III TRANSCRIPTION INITIATION FACTOR COMPLEX SUBUNIT"/>
    <property type="match status" value="1"/>
</dbReference>
<feature type="compositionally biased region" description="Basic and acidic residues" evidence="4">
    <location>
        <begin position="1153"/>
        <end position="1170"/>
    </location>
</feature>
<dbReference type="SMART" id="SM00320">
    <property type="entry name" value="WD40"/>
    <property type="match status" value="3"/>
</dbReference>
<dbReference type="InterPro" id="IPR015943">
    <property type="entry name" value="WD40/YVTN_repeat-like_dom_sf"/>
</dbReference>
<evidence type="ECO:0000256" key="1">
    <source>
        <dbReference type="ARBA" id="ARBA00004123"/>
    </source>
</evidence>
<feature type="compositionally biased region" description="Low complexity" evidence="4">
    <location>
        <begin position="224"/>
        <end position="233"/>
    </location>
</feature>
<dbReference type="GO" id="GO:0005634">
    <property type="term" value="C:nucleus"/>
    <property type="evidence" value="ECO:0007669"/>
    <property type="project" value="UniProtKB-SubCell"/>
</dbReference>
<dbReference type="OrthoDB" id="4703at2759"/>
<reference evidence="5" key="2">
    <citation type="submission" date="2018-10" db="UniProtKB">
        <authorList>
            <consortium name="EnsemblPlants"/>
        </authorList>
    </citation>
    <scope>IDENTIFICATION</scope>
</reference>
<dbReference type="GO" id="GO:0003677">
    <property type="term" value="F:DNA binding"/>
    <property type="evidence" value="ECO:0007669"/>
    <property type="project" value="InterPro"/>
</dbReference>
<dbReference type="OMA" id="WCPRVHG"/>
<dbReference type="AlphaFoldDB" id="A0A3B6ELK5"/>
<proteinExistence type="predicted"/>
<dbReference type="GO" id="GO:0006383">
    <property type="term" value="P:transcription by RNA polymerase III"/>
    <property type="evidence" value="ECO:0000318"/>
    <property type="project" value="GO_Central"/>
</dbReference>
<evidence type="ECO:0000256" key="2">
    <source>
        <dbReference type="ARBA" id="ARBA00023163"/>
    </source>
</evidence>
<dbReference type="Gramene" id="TraesCS3A03G0879000.1">
    <property type="protein sequence ID" value="TraesCS3A03G0879000.1.CDS"/>
    <property type="gene ID" value="TraesCS3A03G0879000"/>
</dbReference>
<dbReference type="Gramene" id="TraesJAG3A03G01475180.2">
    <property type="protein sequence ID" value="TraesJAG3A03G01475180.2"/>
    <property type="gene ID" value="TraesJAG3A03G01475180"/>
</dbReference>
<feature type="compositionally biased region" description="Low complexity" evidence="4">
    <location>
        <begin position="449"/>
        <end position="460"/>
    </location>
</feature>
<dbReference type="PRINTS" id="PR00929">
    <property type="entry name" value="ATHOOK"/>
</dbReference>
<feature type="compositionally biased region" description="Polar residues" evidence="4">
    <location>
        <begin position="381"/>
        <end position="391"/>
    </location>
</feature>
<dbReference type="GO" id="GO:0000127">
    <property type="term" value="C:transcription factor TFIIIC complex"/>
    <property type="evidence" value="ECO:0000318"/>
    <property type="project" value="GO_Central"/>
</dbReference>
<comment type="subcellular location">
    <subcellularLocation>
        <location evidence="1">Nucleus</location>
    </subcellularLocation>
</comment>
<dbReference type="SUPFAM" id="SSF50978">
    <property type="entry name" value="WD40 repeat-like"/>
    <property type="match status" value="1"/>
</dbReference>
<dbReference type="Gramene" id="TraesLAC3A03G01410360.3">
    <property type="protein sequence ID" value="TraesLAC3A03G01410360.3"/>
    <property type="gene ID" value="TraesLAC3A03G01410360"/>
</dbReference>
<dbReference type="SMR" id="A0A3B6ELK5"/>
<reference evidence="5" key="1">
    <citation type="submission" date="2018-08" db="EMBL/GenBank/DDBJ databases">
        <authorList>
            <person name="Rossello M."/>
        </authorList>
    </citation>
    <scope>NUCLEOTIDE SEQUENCE [LARGE SCALE GENOMIC DNA]</scope>
    <source>
        <strain evidence="5">cv. Chinese Spring</strain>
    </source>
</reference>
<dbReference type="Gramene" id="TraesARI3A03G01487950.3">
    <property type="protein sequence ID" value="TraesARI3A03G01487950.3"/>
    <property type="gene ID" value="TraesARI3A03G01487950"/>
</dbReference>
<dbReference type="RefSeq" id="XP_044342200.1">
    <property type="nucleotide sequence ID" value="XM_044486265.1"/>
</dbReference>
<keyword evidence="3" id="KW-0539">Nucleus</keyword>
<feature type="compositionally biased region" description="Basic residues" evidence="4">
    <location>
        <begin position="526"/>
        <end position="536"/>
    </location>
</feature>
<feature type="region of interest" description="Disordered" evidence="4">
    <location>
        <begin position="1"/>
        <end position="21"/>
    </location>
</feature>
<evidence type="ECO:0000313" key="6">
    <source>
        <dbReference type="Proteomes" id="UP000019116"/>
    </source>
</evidence>
<protein>
    <submittedName>
        <fullName evidence="5">Uncharacterized protein</fullName>
    </submittedName>
</protein>
<keyword evidence="2" id="KW-0804">Transcription</keyword>